<sequence>MARTLGAKAIPANTCVAVAGFLATRSKEGHLRYGTVSLAVKVFRISQAAIKQIWALRNDPSSLVLPRKADLARDCEREKHLCNMRCVDASALG</sequence>
<evidence type="ECO:0000313" key="2">
    <source>
        <dbReference type="Proteomes" id="UP000018948"/>
    </source>
</evidence>
<gene>
    <name evidence="1" type="ORF">F442_17515</name>
</gene>
<accession>W2YIU0</accession>
<proteinExistence type="predicted"/>
<organism evidence="1 2">
    <name type="scientific">Phytophthora nicotianae P10297</name>
    <dbReference type="NCBI Taxonomy" id="1317064"/>
    <lineage>
        <taxon>Eukaryota</taxon>
        <taxon>Sar</taxon>
        <taxon>Stramenopiles</taxon>
        <taxon>Oomycota</taxon>
        <taxon>Peronosporomycetes</taxon>
        <taxon>Peronosporales</taxon>
        <taxon>Peronosporaceae</taxon>
        <taxon>Phytophthora</taxon>
    </lineage>
</organism>
<reference evidence="1 2" key="1">
    <citation type="submission" date="2013-11" db="EMBL/GenBank/DDBJ databases">
        <title>The Genome Sequence of Phytophthora parasitica P10297.</title>
        <authorList>
            <consortium name="The Broad Institute Genomics Platform"/>
            <person name="Russ C."/>
            <person name="Tyler B."/>
            <person name="Panabieres F."/>
            <person name="Shan W."/>
            <person name="Tripathy S."/>
            <person name="Grunwald N."/>
            <person name="Machado M."/>
            <person name="Johnson C.S."/>
            <person name="Walker B."/>
            <person name="Young S.K."/>
            <person name="Zeng Q."/>
            <person name="Gargeya S."/>
            <person name="Fitzgerald M."/>
            <person name="Haas B."/>
            <person name="Abouelleil A."/>
            <person name="Allen A.W."/>
            <person name="Alvarado L."/>
            <person name="Arachchi H.M."/>
            <person name="Berlin A.M."/>
            <person name="Chapman S.B."/>
            <person name="Gainer-Dewar J."/>
            <person name="Goldberg J."/>
            <person name="Griggs A."/>
            <person name="Gujja S."/>
            <person name="Hansen M."/>
            <person name="Howarth C."/>
            <person name="Imamovic A."/>
            <person name="Ireland A."/>
            <person name="Larimer J."/>
            <person name="McCowan C."/>
            <person name="Murphy C."/>
            <person name="Pearson M."/>
            <person name="Poon T.W."/>
            <person name="Priest M."/>
            <person name="Roberts A."/>
            <person name="Saif S."/>
            <person name="Shea T."/>
            <person name="Sisk P."/>
            <person name="Sykes S."/>
            <person name="Wortman J."/>
            <person name="Nusbaum C."/>
            <person name="Birren B."/>
        </authorList>
    </citation>
    <scope>NUCLEOTIDE SEQUENCE [LARGE SCALE GENOMIC DNA]</scope>
    <source>
        <strain evidence="1 2">P10297</strain>
    </source>
</reference>
<dbReference type="EMBL" id="ANIY01003665">
    <property type="protein sequence ID" value="ETP34109.1"/>
    <property type="molecule type" value="Genomic_DNA"/>
</dbReference>
<dbReference type="Proteomes" id="UP000018948">
    <property type="component" value="Unassembled WGS sequence"/>
</dbReference>
<name>W2YIU0_PHYNI</name>
<comment type="caution">
    <text evidence="1">The sequence shown here is derived from an EMBL/GenBank/DDBJ whole genome shotgun (WGS) entry which is preliminary data.</text>
</comment>
<dbReference type="AlphaFoldDB" id="W2YIU0"/>
<protein>
    <submittedName>
        <fullName evidence="1">Uncharacterized protein</fullName>
    </submittedName>
</protein>
<evidence type="ECO:0000313" key="1">
    <source>
        <dbReference type="EMBL" id="ETP34109.1"/>
    </source>
</evidence>